<dbReference type="PANTHER" id="PTHR24067">
    <property type="entry name" value="UBIQUITIN-CONJUGATING ENZYME E2"/>
    <property type="match status" value="1"/>
</dbReference>
<organism evidence="5 6">
    <name type="scientific">Lodderomyces beijingensis</name>
    <dbReference type="NCBI Taxonomy" id="1775926"/>
    <lineage>
        <taxon>Eukaryota</taxon>
        <taxon>Fungi</taxon>
        <taxon>Dikarya</taxon>
        <taxon>Ascomycota</taxon>
        <taxon>Saccharomycotina</taxon>
        <taxon>Pichiomycetes</taxon>
        <taxon>Debaryomycetaceae</taxon>
        <taxon>Candida/Lodderomyces clade</taxon>
        <taxon>Lodderomyces</taxon>
    </lineage>
</organism>
<gene>
    <name evidence="5" type="ORF">LODBEIA_P38290</name>
</gene>
<accession>A0ABP0ZQZ7</accession>
<dbReference type="SUPFAM" id="SSF54495">
    <property type="entry name" value="UBC-like"/>
    <property type="match status" value="1"/>
</dbReference>
<evidence type="ECO:0000313" key="5">
    <source>
        <dbReference type="EMBL" id="CAK9439729.1"/>
    </source>
</evidence>
<dbReference type="Pfam" id="PF00179">
    <property type="entry name" value="UQ_con"/>
    <property type="match status" value="1"/>
</dbReference>
<name>A0ABP0ZQZ7_9ASCO</name>
<evidence type="ECO:0000256" key="2">
    <source>
        <dbReference type="ARBA" id="ARBA00022786"/>
    </source>
</evidence>
<dbReference type="GeneID" id="92209025"/>
<evidence type="ECO:0000256" key="1">
    <source>
        <dbReference type="ARBA" id="ARBA00022741"/>
    </source>
</evidence>
<dbReference type="PROSITE" id="PS50127">
    <property type="entry name" value="UBC_2"/>
    <property type="match status" value="1"/>
</dbReference>
<dbReference type="InterPro" id="IPR016135">
    <property type="entry name" value="UBQ-conjugating_enzyme/RWD"/>
</dbReference>
<protein>
    <recommendedName>
        <fullName evidence="4">UBC core domain-containing protein</fullName>
    </recommendedName>
</protein>
<keyword evidence="2" id="KW-0833">Ubl conjugation pathway</keyword>
<dbReference type="Proteomes" id="UP001497383">
    <property type="component" value="Chromosome 4"/>
</dbReference>
<keyword evidence="6" id="KW-1185">Reference proteome</keyword>
<evidence type="ECO:0000313" key="6">
    <source>
        <dbReference type="Proteomes" id="UP001497383"/>
    </source>
</evidence>
<evidence type="ECO:0000259" key="4">
    <source>
        <dbReference type="PROSITE" id="PS50127"/>
    </source>
</evidence>
<keyword evidence="1" id="KW-0547">Nucleotide-binding</keyword>
<dbReference type="EMBL" id="OZ022408">
    <property type="protein sequence ID" value="CAK9439729.1"/>
    <property type="molecule type" value="Genomic_DNA"/>
</dbReference>
<dbReference type="RefSeq" id="XP_066830767.1">
    <property type="nucleotide sequence ID" value="XM_066973982.1"/>
</dbReference>
<dbReference type="Gene3D" id="3.10.110.10">
    <property type="entry name" value="Ubiquitin Conjugating Enzyme"/>
    <property type="match status" value="1"/>
</dbReference>
<dbReference type="CDD" id="cd23808">
    <property type="entry name" value="UBCc_UBE2W"/>
    <property type="match status" value="1"/>
</dbReference>
<sequence>MPSHPFQKRLLKEYRALQKADLPGIALVSNDDSLTYFIFTIGVRNHDLYPDSYYLSIYITQDYPVDSPSVKFVTTTTATTGTAPIPIHPHIYSNGHICLNLLGEDWTPACSIESILLSIQSMLDTNEVNERPPDNSQYLLHAPDDPKKSRFIYHDDNV</sequence>
<reference evidence="5 6" key="1">
    <citation type="submission" date="2024-03" db="EMBL/GenBank/DDBJ databases">
        <authorList>
            <person name="Brejova B."/>
        </authorList>
    </citation>
    <scope>NUCLEOTIDE SEQUENCE [LARGE SCALE GENOMIC DNA]</scope>
    <source>
        <strain evidence="5 6">CBS 14171</strain>
    </source>
</reference>
<proteinExistence type="predicted"/>
<evidence type="ECO:0000256" key="3">
    <source>
        <dbReference type="ARBA" id="ARBA00022840"/>
    </source>
</evidence>
<keyword evidence="3" id="KW-0067">ATP-binding</keyword>
<feature type="domain" description="UBC core" evidence="4">
    <location>
        <begin position="5"/>
        <end position="158"/>
    </location>
</feature>
<dbReference type="InterPro" id="IPR050113">
    <property type="entry name" value="Ub_conjugating_enzyme"/>
</dbReference>
<dbReference type="InterPro" id="IPR000608">
    <property type="entry name" value="UBC"/>
</dbReference>
<dbReference type="SMART" id="SM00212">
    <property type="entry name" value="UBCc"/>
    <property type="match status" value="1"/>
</dbReference>